<dbReference type="OrthoDB" id="1401001at2"/>
<dbReference type="EMBL" id="QZCH01000010">
    <property type="protein sequence ID" value="RJG47960.1"/>
    <property type="molecule type" value="Genomic_DNA"/>
</dbReference>
<reference evidence="2 3" key="2">
    <citation type="submission" date="2019-01" db="EMBL/GenBank/DDBJ databases">
        <title>Motilimonas pumilus sp. nov., isolated from the gut of sea cucumber (Apostichopus japonicus).</title>
        <authorList>
            <person name="Wang F.-Q."/>
            <person name="Ren L.-H."/>
            <person name="Lin Y.-W."/>
            <person name="Sun G.-H."/>
            <person name="Du Z.-J."/>
            <person name="Zhao J.-X."/>
            <person name="Liu X.-J."/>
            <person name="Liu L.-J."/>
        </authorList>
    </citation>
    <scope>NUCLEOTIDE SEQUENCE [LARGE SCALE GENOMIC DNA]</scope>
    <source>
        <strain evidence="2 3">PLHSC7-2</strain>
    </source>
</reference>
<dbReference type="Gene3D" id="3.50.50.60">
    <property type="entry name" value="FAD/NAD(P)-binding domain"/>
    <property type="match status" value="1"/>
</dbReference>
<dbReference type="Pfam" id="PF07992">
    <property type="entry name" value="Pyr_redox_2"/>
    <property type="match status" value="1"/>
</dbReference>
<keyword evidence="3" id="KW-1185">Reference proteome</keyword>
<organism evidence="2 3">
    <name type="scientific">Motilimonas pumila</name>
    <dbReference type="NCBI Taxonomy" id="2303987"/>
    <lineage>
        <taxon>Bacteria</taxon>
        <taxon>Pseudomonadati</taxon>
        <taxon>Pseudomonadota</taxon>
        <taxon>Gammaproteobacteria</taxon>
        <taxon>Alteromonadales</taxon>
        <taxon>Alteromonadales genera incertae sedis</taxon>
        <taxon>Motilimonas</taxon>
    </lineage>
</organism>
<dbReference type="GO" id="GO:0016491">
    <property type="term" value="F:oxidoreductase activity"/>
    <property type="evidence" value="ECO:0007669"/>
    <property type="project" value="UniProtKB-KW"/>
</dbReference>
<sequence>MNNTAVHPNTHNNGKVAVIGAGVAGATIAMRLAELGVQVSLFEQGVSLVNGPPMCHLHAGGNLYREISDQQCLNLLEQSINTVRLYQHCVNVRPTVIAVPSQDAGKPEELFPRLNLLQQRYHQLVAEDVRNQVLGHPDNYFCSYQYQDLKRLAERPLPSVPSSNDDWMVPFAKQAKLEQLKYPVILVQEYGLSSLRIAATAALTLQQLPNCQVHTQTKVQALSQASHGWSLSYQNQGASTCTESFDFVVNASGFRSGHVDNMAQFKRQRIVEFKAAYLTWWQTPAIWPEVIFHGERGTPQGMAQLTPYCNGLFQLHGMTKHITLFKGGLVNSSNDDAQPALPTPLLSKIEQQWPELELQQRTHAAIEHLAQFIGPFASAKLAAKPLYGAQQIPGEDSSLRAAAVSFEGEHYARAEIVKASSALSSANVILERLIHLGLAKDTRQDLERDFKVAQKLTEHAVISHAIKLAKQRDYPSALALPYHAGYNHPAQVS</sequence>
<dbReference type="InterPro" id="IPR023753">
    <property type="entry name" value="FAD/NAD-binding_dom"/>
</dbReference>
<evidence type="ECO:0000313" key="3">
    <source>
        <dbReference type="Proteomes" id="UP000283255"/>
    </source>
</evidence>
<reference evidence="2 3" key="1">
    <citation type="submission" date="2018-09" db="EMBL/GenBank/DDBJ databases">
        <authorList>
            <person name="Wang F."/>
        </authorList>
    </citation>
    <scope>NUCLEOTIDE SEQUENCE [LARGE SCALE GENOMIC DNA]</scope>
    <source>
        <strain evidence="2 3">PLHSC7-2</strain>
    </source>
</reference>
<comment type="caution">
    <text evidence="2">The sequence shown here is derived from an EMBL/GenBank/DDBJ whole genome shotgun (WGS) entry which is preliminary data.</text>
</comment>
<gene>
    <name evidence="2" type="ORF">D1Z90_09610</name>
</gene>
<dbReference type="InterPro" id="IPR036188">
    <property type="entry name" value="FAD/NAD-bd_sf"/>
</dbReference>
<name>A0A418YFC9_9GAMM</name>
<proteinExistence type="predicted"/>
<dbReference type="RefSeq" id="WP_119910543.1">
    <property type="nucleotide sequence ID" value="NZ_QZCH01000010.1"/>
</dbReference>
<accession>A0A418YFC9</accession>
<dbReference type="Proteomes" id="UP000283255">
    <property type="component" value="Unassembled WGS sequence"/>
</dbReference>
<feature type="domain" description="FAD/NAD(P)-binding" evidence="1">
    <location>
        <begin position="15"/>
        <end position="56"/>
    </location>
</feature>
<evidence type="ECO:0000259" key="1">
    <source>
        <dbReference type="Pfam" id="PF07992"/>
    </source>
</evidence>
<dbReference type="SUPFAM" id="SSF51905">
    <property type="entry name" value="FAD/NAD(P)-binding domain"/>
    <property type="match status" value="1"/>
</dbReference>
<dbReference type="AlphaFoldDB" id="A0A418YFC9"/>
<evidence type="ECO:0000313" key="2">
    <source>
        <dbReference type="EMBL" id="RJG47960.1"/>
    </source>
</evidence>
<protein>
    <submittedName>
        <fullName evidence="2">FAD-dependent oxidoreductase</fullName>
    </submittedName>
</protein>